<dbReference type="STRING" id="463014.BAU07_10415"/>
<dbReference type="PRINTS" id="PR00040">
    <property type="entry name" value="HTHMERR"/>
</dbReference>
<dbReference type="PROSITE" id="PS50937">
    <property type="entry name" value="HTH_MERR_2"/>
    <property type="match status" value="1"/>
</dbReference>
<dbReference type="InterPro" id="IPR047057">
    <property type="entry name" value="MerR_fam"/>
</dbReference>
<evidence type="ECO:0000256" key="1">
    <source>
        <dbReference type="ARBA" id="ARBA00023125"/>
    </source>
</evidence>
<dbReference type="PANTHER" id="PTHR30204">
    <property type="entry name" value="REDOX-CYCLING DRUG-SENSING TRANSCRIPTIONAL ACTIVATOR SOXR"/>
    <property type="match status" value="1"/>
</dbReference>
<evidence type="ECO:0000256" key="2">
    <source>
        <dbReference type="SAM" id="MobiDB-lite"/>
    </source>
</evidence>
<accession>A0A193GDU7</accession>
<dbReference type="CDD" id="cd04781">
    <property type="entry name" value="HTH_MerR-like_sg6"/>
    <property type="match status" value="1"/>
</dbReference>
<dbReference type="InterPro" id="IPR000551">
    <property type="entry name" value="MerR-type_HTH_dom"/>
</dbReference>
<dbReference type="SUPFAM" id="SSF46955">
    <property type="entry name" value="Putative DNA-binding domain"/>
    <property type="match status" value="1"/>
</dbReference>
<protein>
    <submittedName>
        <fullName evidence="4">MerR family transcriptional regulator</fullName>
    </submittedName>
</protein>
<dbReference type="Pfam" id="PF13411">
    <property type="entry name" value="MerR_1"/>
    <property type="match status" value="1"/>
</dbReference>
<dbReference type="Proteomes" id="UP000091926">
    <property type="component" value="Chromosome"/>
</dbReference>
<dbReference type="SMART" id="SM00422">
    <property type="entry name" value="HTH_MERR"/>
    <property type="match status" value="1"/>
</dbReference>
<keyword evidence="1" id="KW-0238">DNA-binding</keyword>
<dbReference type="KEGG" id="bfz:BAU07_10415"/>
<feature type="region of interest" description="Disordered" evidence="2">
    <location>
        <begin position="139"/>
        <end position="162"/>
    </location>
</feature>
<dbReference type="PANTHER" id="PTHR30204:SF97">
    <property type="entry name" value="MERR FAMILY REGULATORY PROTEIN"/>
    <property type="match status" value="1"/>
</dbReference>
<dbReference type="AlphaFoldDB" id="A0A193GDU7"/>
<dbReference type="GO" id="GO:0003700">
    <property type="term" value="F:DNA-binding transcription factor activity"/>
    <property type="evidence" value="ECO:0007669"/>
    <property type="project" value="InterPro"/>
</dbReference>
<keyword evidence="5" id="KW-1185">Reference proteome</keyword>
<feature type="compositionally biased region" description="Basic and acidic residues" evidence="2">
    <location>
        <begin position="152"/>
        <end position="162"/>
    </location>
</feature>
<sequence length="162" mass="17408">MKSTSSQEGVMDISEVARRTGVPASTLRFYEKKGLISATRSTGERRRFAPDVLDQLGLIALGQAGGLSLDEIGTMLSTAGAPRVDRKLLIAKADEIDATIKRLRAMSEGLRHAAECPAPSHAQCPTFQRLVKVAAAARLKRSHRQTPGATHTAERTGSREST</sequence>
<feature type="domain" description="HTH merR-type" evidence="3">
    <location>
        <begin position="10"/>
        <end position="78"/>
    </location>
</feature>
<organism evidence="4 5">
    <name type="scientific">Bordetella flabilis</name>
    <dbReference type="NCBI Taxonomy" id="463014"/>
    <lineage>
        <taxon>Bacteria</taxon>
        <taxon>Pseudomonadati</taxon>
        <taxon>Pseudomonadota</taxon>
        <taxon>Betaproteobacteria</taxon>
        <taxon>Burkholderiales</taxon>
        <taxon>Alcaligenaceae</taxon>
        <taxon>Bordetella</taxon>
    </lineage>
</organism>
<evidence type="ECO:0000313" key="5">
    <source>
        <dbReference type="Proteomes" id="UP000091926"/>
    </source>
</evidence>
<proteinExistence type="predicted"/>
<dbReference type="EMBL" id="CP016172">
    <property type="protein sequence ID" value="ANN77459.1"/>
    <property type="molecule type" value="Genomic_DNA"/>
</dbReference>
<dbReference type="InterPro" id="IPR009061">
    <property type="entry name" value="DNA-bd_dom_put_sf"/>
</dbReference>
<reference evidence="4 5" key="1">
    <citation type="submission" date="2016-06" db="EMBL/GenBank/DDBJ databases">
        <title>Complete genome sequences of Bordetella bronchialis and Bordetella flabilis.</title>
        <authorList>
            <person name="LiPuma J.J."/>
            <person name="Spilker T."/>
        </authorList>
    </citation>
    <scope>NUCLEOTIDE SEQUENCE [LARGE SCALE GENOMIC DNA]</scope>
    <source>
        <strain evidence="4 5">AU10664</strain>
    </source>
</reference>
<name>A0A193GDU7_9BORD</name>
<dbReference type="GO" id="GO:0003677">
    <property type="term" value="F:DNA binding"/>
    <property type="evidence" value="ECO:0007669"/>
    <property type="project" value="UniProtKB-KW"/>
</dbReference>
<gene>
    <name evidence="4" type="ORF">BAU07_10415</name>
</gene>
<evidence type="ECO:0000259" key="3">
    <source>
        <dbReference type="PROSITE" id="PS50937"/>
    </source>
</evidence>
<evidence type="ECO:0000313" key="4">
    <source>
        <dbReference type="EMBL" id="ANN77459.1"/>
    </source>
</evidence>
<dbReference type="Gene3D" id="1.10.1660.10">
    <property type="match status" value="1"/>
</dbReference>